<dbReference type="InterPro" id="IPR002068">
    <property type="entry name" value="A-crystallin/Hsp20_dom"/>
</dbReference>
<evidence type="ECO:0000256" key="3">
    <source>
        <dbReference type="RuleBase" id="RU003616"/>
    </source>
</evidence>
<keyword evidence="5" id="KW-0812">Transmembrane</keyword>
<protein>
    <recommendedName>
        <fullName evidence="6">SHSP domain-containing protein</fullName>
    </recommendedName>
</protein>
<reference evidence="7" key="2">
    <citation type="submission" date="2020-03" db="EMBL/GenBank/DDBJ databases">
        <title>Walnut 2.0.</title>
        <authorList>
            <person name="Marrano A."/>
            <person name="Britton M."/>
            <person name="Zimin A.V."/>
            <person name="Zaini P.A."/>
            <person name="Workman R."/>
            <person name="Puiu D."/>
            <person name="Bianco L."/>
            <person name="Allen B.J."/>
            <person name="Troggio M."/>
            <person name="Leslie C.A."/>
            <person name="Timp W."/>
            <person name="Dendekar A."/>
            <person name="Salzberg S.L."/>
            <person name="Neale D.B."/>
        </authorList>
    </citation>
    <scope>NUCLEOTIDE SEQUENCE</scope>
    <source>
        <tissue evidence="7">Leaves</tissue>
    </source>
</reference>
<evidence type="ECO:0000256" key="4">
    <source>
        <dbReference type="SAM" id="MobiDB-lite"/>
    </source>
</evidence>
<evidence type="ECO:0000256" key="5">
    <source>
        <dbReference type="SAM" id="Phobius"/>
    </source>
</evidence>
<proteinExistence type="inferred from homology"/>
<keyword evidence="1" id="KW-0346">Stress response</keyword>
<keyword evidence="5" id="KW-0472">Membrane</keyword>
<dbReference type="PANTHER" id="PTHR11527">
    <property type="entry name" value="HEAT-SHOCK PROTEIN 20 FAMILY MEMBER"/>
    <property type="match status" value="1"/>
</dbReference>
<accession>A0A834D0P7</accession>
<dbReference type="InterPro" id="IPR008978">
    <property type="entry name" value="HSP20-like_chaperone"/>
</dbReference>
<dbReference type="EMBL" id="LIHL02000002">
    <property type="protein sequence ID" value="KAF5476949.1"/>
    <property type="molecule type" value="Genomic_DNA"/>
</dbReference>
<evidence type="ECO:0000313" key="8">
    <source>
        <dbReference type="Proteomes" id="UP000619265"/>
    </source>
</evidence>
<dbReference type="Gene3D" id="2.60.40.790">
    <property type="match status" value="2"/>
</dbReference>
<dbReference type="Pfam" id="PF00011">
    <property type="entry name" value="HSP20"/>
    <property type="match status" value="2"/>
</dbReference>
<dbReference type="InterPro" id="IPR031107">
    <property type="entry name" value="Small_HSP"/>
</dbReference>
<feature type="compositionally biased region" description="Basic and acidic residues" evidence="4">
    <location>
        <begin position="247"/>
        <end position="259"/>
    </location>
</feature>
<sequence length="301" mass="34208">MENVRDTRGHGGRTRRQNAVVEQIVPSSGWTEDPSTHYLLVNLPGFKKDELKLQVTGSGDLMISGERKVDEEKIVYFEQTFEVPKNTDMDKTTGKFSAEILYVTIPKQVVEEKRTDENVEGNGSGSQREDEKKSKGNANHLPQGKIGFKNDEIQFRITGSSNLMISGERKEDEDKIVYFEQTFTLPKNTNMDEIYGEFRGKILYVTVPKQVVEEKRTEENVEGNVSGSQREDEKKSKGNVNVGFSEETTKDSKNKSETNSKKVVEMLKRYKGILMTAILAFSLGVLVTRKMYRSNPEDSRR</sequence>
<feature type="domain" description="SHSP" evidence="6">
    <location>
        <begin position="19"/>
        <end position="122"/>
    </location>
</feature>
<dbReference type="SUPFAM" id="SSF49764">
    <property type="entry name" value="HSP20-like chaperones"/>
    <property type="match status" value="2"/>
</dbReference>
<dbReference type="PROSITE" id="PS01031">
    <property type="entry name" value="SHSP"/>
    <property type="match status" value="1"/>
</dbReference>
<dbReference type="AlphaFoldDB" id="A0A834D0P7"/>
<evidence type="ECO:0000256" key="1">
    <source>
        <dbReference type="ARBA" id="ARBA00023016"/>
    </source>
</evidence>
<reference evidence="7" key="1">
    <citation type="submission" date="2015-10" db="EMBL/GenBank/DDBJ databases">
        <authorList>
            <person name="Martinez-Garcia P.J."/>
            <person name="Crepeau M.W."/>
            <person name="Puiu D."/>
            <person name="Gonzalez-Ibeas D."/>
            <person name="Whalen J."/>
            <person name="Stevens K."/>
            <person name="Paul R."/>
            <person name="Butterfield T."/>
            <person name="Britton M."/>
            <person name="Reagan R."/>
            <person name="Chakraborty S."/>
            <person name="Walawage S.L."/>
            <person name="Vasquez-Gross H.A."/>
            <person name="Cardeno C."/>
            <person name="Famula R."/>
            <person name="Pratt K."/>
            <person name="Kuruganti S."/>
            <person name="Aradhya M.K."/>
            <person name="Leslie C.A."/>
            <person name="Dandekar A.M."/>
            <person name="Salzberg S.L."/>
            <person name="Wegrzyn J.L."/>
            <person name="Langley C.H."/>
            <person name="Neale D.B."/>
        </authorList>
    </citation>
    <scope>NUCLEOTIDE SEQUENCE</scope>
    <source>
        <tissue evidence="7">Leaves</tissue>
    </source>
</reference>
<dbReference type="Gramene" id="Jr02_04850_p1">
    <property type="protein sequence ID" value="cds.Jr02_04850_p1"/>
    <property type="gene ID" value="Jr02_04850"/>
</dbReference>
<evidence type="ECO:0000259" key="6">
    <source>
        <dbReference type="PROSITE" id="PS01031"/>
    </source>
</evidence>
<comment type="similarity">
    <text evidence="2 3">Belongs to the small heat shock protein (HSP20) family.</text>
</comment>
<feature type="transmembrane region" description="Helical" evidence="5">
    <location>
        <begin position="272"/>
        <end position="292"/>
    </location>
</feature>
<gene>
    <name evidence="7" type="ORF">F2P56_003636</name>
</gene>
<keyword evidence="5" id="KW-1133">Transmembrane helix</keyword>
<feature type="region of interest" description="Disordered" evidence="4">
    <location>
        <begin position="113"/>
        <end position="145"/>
    </location>
</feature>
<feature type="region of interest" description="Disordered" evidence="4">
    <location>
        <begin position="215"/>
        <end position="259"/>
    </location>
</feature>
<comment type="caution">
    <text evidence="7">The sequence shown here is derived from an EMBL/GenBank/DDBJ whole genome shotgun (WGS) entry which is preliminary data.</text>
</comment>
<evidence type="ECO:0000256" key="2">
    <source>
        <dbReference type="PROSITE-ProRule" id="PRU00285"/>
    </source>
</evidence>
<dbReference type="Proteomes" id="UP000619265">
    <property type="component" value="Unassembled WGS sequence"/>
</dbReference>
<organism evidence="7 8">
    <name type="scientific">Juglans regia</name>
    <name type="common">English walnut</name>
    <dbReference type="NCBI Taxonomy" id="51240"/>
    <lineage>
        <taxon>Eukaryota</taxon>
        <taxon>Viridiplantae</taxon>
        <taxon>Streptophyta</taxon>
        <taxon>Embryophyta</taxon>
        <taxon>Tracheophyta</taxon>
        <taxon>Spermatophyta</taxon>
        <taxon>Magnoliopsida</taxon>
        <taxon>eudicotyledons</taxon>
        <taxon>Gunneridae</taxon>
        <taxon>Pentapetalae</taxon>
        <taxon>rosids</taxon>
        <taxon>fabids</taxon>
        <taxon>Fagales</taxon>
        <taxon>Juglandaceae</taxon>
        <taxon>Juglans</taxon>
    </lineage>
</organism>
<evidence type="ECO:0000313" key="7">
    <source>
        <dbReference type="EMBL" id="KAF5476949.1"/>
    </source>
</evidence>
<name>A0A834D0P7_JUGRE</name>
<dbReference type="CDD" id="cd06464">
    <property type="entry name" value="ACD_sHsps-like"/>
    <property type="match status" value="2"/>
</dbReference>